<dbReference type="PRINTS" id="PR00080">
    <property type="entry name" value="SDRFAMILY"/>
</dbReference>
<dbReference type="CDD" id="cd05362">
    <property type="entry name" value="THN_reductase-like_SDR_c"/>
    <property type="match status" value="1"/>
</dbReference>
<reference evidence="4" key="1">
    <citation type="journal article" date="2014" name="Int. J. Syst. Evol. Microbiol.">
        <title>Complete genome sequence of Corynebacterium casei LMG S-19264T (=DSM 44701T), isolated from a smear-ripened cheese.</title>
        <authorList>
            <consortium name="US DOE Joint Genome Institute (JGI-PGF)"/>
            <person name="Walter F."/>
            <person name="Albersmeier A."/>
            <person name="Kalinowski J."/>
            <person name="Ruckert C."/>
        </authorList>
    </citation>
    <scope>NUCLEOTIDE SEQUENCE</scope>
    <source>
        <strain evidence="4">JCM 3086</strain>
    </source>
</reference>
<dbReference type="Proteomes" id="UP000657574">
    <property type="component" value="Unassembled WGS sequence"/>
</dbReference>
<dbReference type="InterPro" id="IPR057326">
    <property type="entry name" value="KR_dom"/>
</dbReference>
<keyword evidence="5" id="KW-1185">Reference proteome</keyword>
<dbReference type="SMART" id="SM00822">
    <property type="entry name" value="PKS_KR"/>
    <property type="match status" value="1"/>
</dbReference>
<gene>
    <name evidence="4" type="primary">fabG</name>
    <name evidence="4" type="ORF">GCM10010121_001350</name>
</gene>
<dbReference type="EMBL" id="BMQA01000001">
    <property type="protein sequence ID" value="GGI94699.1"/>
    <property type="molecule type" value="Genomic_DNA"/>
</dbReference>
<dbReference type="InterPro" id="IPR036291">
    <property type="entry name" value="NAD(P)-bd_dom_sf"/>
</dbReference>
<evidence type="ECO:0000259" key="3">
    <source>
        <dbReference type="SMART" id="SM00822"/>
    </source>
</evidence>
<reference evidence="4" key="2">
    <citation type="submission" date="2020-09" db="EMBL/GenBank/DDBJ databases">
        <authorList>
            <person name="Sun Q."/>
            <person name="Ohkuma M."/>
        </authorList>
    </citation>
    <scope>NUCLEOTIDE SEQUENCE</scope>
    <source>
        <strain evidence="4">JCM 3086</strain>
    </source>
</reference>
<dbReference type="PANTHER" id="PTHR48107:SF7">
    <property type="entry name" value="RE15974P"/>
    <property type="match status" value="1"/>
</dbReference>
<dbReference type="AlphaFoldDB" id="A0A917JZU4"/>
<dbReference type="InterPro" id="IPR002347">
    <property type="entry name" value="SDR_fam"/>
</dbReference>
<proteinExistence type="inferred from homology"/>
<protein>
    <submittedName>
        <fullName evidence="4">3-ketoacyl-ACP reductase</fullName>
    </submittedName>
</protein>
<dbReference type="RefSeq" id="WP_189308963.1">
    <property type="nucleotide sequence ID" value="NZ_BMQA01000001.1"/>
</dbReference>
<evidence type="ECO:0000313" key="4">
    <source>
        <dbReference type="EMBL" id="GGI94699.1"/>
    </source>
</evidence>
<sequence>MTNNTPRVALVTGGSGGIGRTVVERLARDGMAVGVHYAGNKARAEETVAAVQALGGRAVAVSGDVADEHAMSDAFDTVEREFGGLDVVVNTAGIMLLSPIATLDLDDLDRMHRTNIRGTFVVSQQAARRVRRGGAIINFSTSVTRLQFPAYGAYAASKGAVEAMTLILARELRGKDITVNAVAPGPTATELFLDGKDQAAIDTLAKAAPLERLGTPEDVAESVAFLAGPARWVNGQVLYTNGGVA</sequence>
<dbReference type="PRINTS" id="PR00081">
    <property type="entry name" value="GDHRDH"/>
</dbReference>
<evidence type="ECO:0000256" key="1">
    <source>
        <dbReference type="ARBA" id="ARBA00006484"/>
    </source>
</evidence>
<comment type="similarity">
    <text evidence="1">Belongs to the short-chain dehydrogenases/reductases (SDR) family.</text>
</comment>
<dbReference type="FunFam" id="3.40.50.720:FF:000084">
    <property type="entry name" value="Short-chain dehydrogenase reductase"/>
    <property type="match status" value="1"/>
</dbReference>
<dbReference type="GO" id="GO:0016614">
    <property type="term" value="F:oxidoreductase activity, acting on CH-OH group of donors"/>
    <property type="evidence" value="ECO:0007669"/>
    <property type="project" value="UniProtKB-ARBA"/>
</dbReference>
<dbReference type="SUPFAM" id="SSF51735">
    <property type="entry name" value="NAD(P)-binding Rossmann-fold domains"/>
    <property type="match status" value="1"/>
</dbReference>
<comment type="caution">
    <text evidence="4">The sequence shown here is derived from an EMBL/GenBank/DDBJ whole genome shotgun (WGS) entry which is preliminary data.</text>
</comment>
<evidence type="ECO:0000313" key="5">
    <source>
        <dbReference type="Proteomes" id="UP000657574"/>
    </source>
</evidence>
<accession>A0A917JZU4</accession>
<dbReference type="PANTHER" id="PTHR48107">
    <property type="entry name" value="NADPH-DEPENDENT ALDEHYDE REDUCTASE-LIKE PROTEIN, CHLOROPLASTIC-RELATED"/>
    <property type="match status" value="1"/>
</dbReference>
<dbReference type="Pfam" id="PF13561">
    <property type="entry name" value="adh_short_C2"/>
    <property type="match status" value="1"/>
</dbReference>
<feature type="domain" description="Ketoreductase" evidence="3">
    <location>
        <begin position="7"/>
        <end position="185"/>
    </location>
</feature>
<organism evidence="4 5">
    <name type="scientific">Streptomyces brasiliensis</name>
    <dbReference type="NCBI Taxonomy" id="1954"/>
    <lineage>
        <taxon>Bacteria</taxon>
        <taxon>Bacillati</taxon>
        <taxon>Actinomycetota</taxon>
        <taxon>Actinomycetes</taxon>
        <taxon>Kitasatosporales</taxon>
        <taxon>Streptomycetaceae</taxon>
        <taxon>Streptomyces</taxon>
    </lineage>
</organism>
<dbReference type="Gene3D" id="3.40.50.720">
    <property type="entry name" value="NAD(P)-binding Rossmann-like Domain"/>
    <property type="match status" value="1"/>
</dbReference>
<name>A0A917JZU4_9ACTN</name>
<keyword evidence="2" id="KW-0560">Oxidoreductase</keyword>
<evidence type="ECO:0000256" key="2">
    <source>
        <dbReference type="ARBA" id="ARBA00023002"/>
    </source>
</evidence>